<organism evidence="2 3">
    <name type="scientific">Olleya namhaensis</name>
    <dbReference type="NCBI Taxonomy" id="1144750"/>
    <lineage>
        <taxon>Bacteria</taxon>
        <taxon>Pseudomonadati</taxon>
        <taxon>Bacteroidota</taxon>
        <taxon>Flavobacteriia</taxon>
        <taxon>Flavobacteriales</taxon>
        <taxon>Flavobacteriaceae</taxon>
    </lineage>
</organism>
<evidence type="ECO:0008006" key="4">
    <source>
        <dbReference type="Google" id="ProtNLM"/>
    </source>
</evidence>
<name>A0A1I3KNG4_9FLAO</name>
<evidence type="ECO:0000313" key="3">
    <source>
        <dbReference type="Proteomes" id="UP000199559"/>
    </source>
</evidence>
<dbReference type="AlphaFoldDB" id="A0A1I3KNG4"/>
<protein>
    <recommendedName>
        <fullName evidence="4">Glycine dehydrogenase</fullName>
    </recommendedName>
</protein>
<dbReference type="RefSeq" id="WP_245741085.1">
    <property type="nucleotide sequence ID" value="NZ_FORM01000002.1"/>
</dbReference>
<dbReference type="STRING" id="1144750.SAMN05443431_10252"/>
<feature type="region of interest" description="Disordered" evidence="1">
    <location>
        <begin position="66"/>
        <end position="85"/>
    </location>
</feature>
<dbReference type="EMBL" id="FORM01000002">
    <property type="protein sequence ID" value="SFI73977.1"/>
    <property type="molecule type" value="Genomic_DNA"/>
</dbReference>
<proteinExistence type="predicted"/>
<evidence type="ECO:0000256" key="1">
    <source>
        <dbReference type="SAM" id="MobiDB-lite"/>
    </source>
</evidence>
<accession>A0A1I3KNG4</accession>
<gene>
    <name evidence="2" type="ORF">SAMN05443431_10252</name>
</gene>
<keyword evidence="3" id="KW-1185">Reference proteome</keyword>
<evidence type="ECO:0000313" key="2">
    <source>
        <dbReference type="EMBL" id="SFI73977.1"/>
    </source>
</evidence>
<dbReference type="Proteomes" id="UP000199559">
    <property type="component" value="Unassembled WGS sequence"/>
</dbReference>
<reference evidence="3" key="1">
    <citation type="submission" date="2016-10" db="EMBL/GenBank/DDBJ databases">
        <authorList>
            <person name="Varghese N."/>
            <person name="Submissions S."/>
        </authorList>
    </citation>
    <scope>NUCLEOTIDE SEQUENCE [LARGE SCALE GENOMIC DNA]</scope>
    <source>
        <strain evidence="3">DSM 28881</strain>
    </source>
</reference>
<sequence length="85" mass="9866">MMNKFMISCEESGHICDKAQYDEASFVEKIKFKFHSLMCAVCRQHSKTNDKLTALVNKVKANNLSSREKDTIKSSFEKELNKHQH</sequence>